<accession>A0ABD5ATW0</accession>
<protein>
    <submittedName>
        <fullName evidence="2">Uncharacterized protein</fullName>
    </submittedName>
</protein>
<dbReference type="AlphaFoldDB" id="A0ABD5ATW0"/>
<organism evidence="2 3">
    <name type="scientific">Staphylococcus chromogenes</name>
    <name type="common">Staphylococcus hyicus subsp. chromogenes</name>
    <dbReference type="NCBI Taxonomy" id="46126"/>
    <lineage>
        <taxon>Bacteria</taxon>
        <taxon>Bacillati</taxon>
        <taxon>Bacillota</taxon>
        <taxon>Bacilli</taxon>
        <taxon>Bacillales</taxon>
        <taxon>Staphylococcaceae</taxon>
        <taxon>Staphylococcus</taxon>
    </lineage>
</organism>
<evidence type="ECO:0000256" key="1">
    <source>
        <dbReference type="SAM" id="MobiDB-lite"/>
    </source>
</evidence>
<name>A0ABD5ATW0_STACR</name>
<gene>
    <name evidence="2" type="ORF">RCF65_02240</name>
</gene>
<proteinExistence type="predicted"/>
<dbReference type="EMBL" id="JAVGJF010000007">
    <property type="protein sequence ID" value="MDQ7174801.1"/>
    <property type="molecule type" value="Genomic_DNA"/>
</dbReference>
<dbReference type="Proteomes" id="UP001240157">
    <property type="component" value="Unassembled WGS sequence"/>
</dbReference>
<reference evidence="2 3" key="1">
    <citation type="submission" date="2023-08" db="EMBL/GenBank/DDBJ databases">
        <title>Whole genome sequencing of Staphylococcus chromogenes NNSch 2386.</title>
        <authorList>
            <person name="Kropotov V.S."/>
            <person name="Boriskina E.V."/>
            <person name="Gordinskaya N.A."/>
            <person name="Shkurkina I.S."/>
            <person name="Kryazhev D.V."/>
            <person name="Alekseeva A.E."/>
            <person name="Makhova M.A."/>
        </authorList>
    </citation>
    <scope>NUCLEOTIDE SEQUENCE [LARGE SCALE GENOMIC DNA]</scope>
    <source>
        <strain evidence="2 3">NNSch 2386</strain>
    </source>
</reference>
<comment type="caution">
    <text evidence="2">The sequence shown here is derived from an EMBL/GenBank/DDBJ whole genome shotgun (WGS) entry which is preliminary data.</text>
</comment>
<feature type="region of interest" description="Disordered" evidence="1">
    <location>
        <begin position="1"/>
        <end position="51"/>
    </location>
</feature>
<dbReference type="RefSeq" id="WP_165806095.1">
    <property type="nucleotide sequence ID" value="NZ_BMDK01000001.1"/>
</dbReference>
<evidence type="ECO:0000313" key="3">
    <source>
        <dbReference type="Proteomes" id="UP001240157"/>
    </source>
</evidence>
<dbReference type="GeneID" id="93656681"/>
<evidence type="ECO:0000313" key="2">
    <source>
        <dbReference type="EMBL" id="MDQ7174801.1"/>
    </source>
</evidence>
<sequence length="51" mass="5799">MDKKQGEEYLNKAKDAYDKYQDSQNNENKDEKGGLADKAKDAFNKLSGDNK</sequence>